<feature type="binding site" description="covalent" evidence="8">
    <location>
        <position position="113"/>
    </location>
    <ligand>
        <name>heme c</name>
        <dbReference type="ChEBI" id="CHEBI:61717"/>
        <label>2</label>
    </ligand>
</feature>
<feature type="binding site" description="axial binding residue" evidence="9">
    <location>
        <position position="55"/>
    </location>
    <ligand>
        <name>heme c</name>
        <dbReference type="ChEBI" id="CHEBI:61717"/>
        <label>1</label>
    </ligand>
    <ligandPart>
        <name>Fe</name>
        <dbReference type="ChEBI" id="CHEBI:18248"/>
    </ligandPart>
</feature>
<evidence type="ECO:0000256" key="7">
    <source>
        <dbReference type="ARBA" id="ARBA00023004"/>
    </source>
</evidence>
<dbReference type="STRING" id="1232683.ADIMK_1033"/>
<reference evidence="11 12" key="1">
    <citation type="submission" date="2014-04" db="EMBL/GenBank/DDBJ databases">
        <title>Marinobacterium kochiensis sp. nov., isolated from sediment sample collected from Kochi backwaters in Kerala, India.</title>
        <authorList>
            <person name="Singh A."/>
            <person name="Pinnaka A.K."/>
        </authorList>
    </citation>
    <scope>NUCLEOTIDE SEQUENCE [LARGE SCALE GENOMIC DNA]</scope>
    <source>
        <strain evidence="11 12">AK27</strain>
    </source>
</reference>
<evidence type="ECO:0000256" key="5">
    <source>
        <dbReference type="ARBA" id="ARBA00022764"/>
    </source>
</evidence>
<dbReference type="PANTHER" id="PTHR33751:SF9">
    <property type="entry name" value="CYTOCHROME C4"/>
    <property type="match status" value="1"/>
</dbReference>
<keyword evidence="5" id="KW-0574">Periplasm</keyword>
<dbReference type="GO" id="GO:0005506">
    <property type="term" value="F:iron ion binding"/>
    <property type="evidence" value="ECO:0007669"/>
    <property type="project" value="InterPro"/>
</dbReference>
<dbReference type="EMBL" id="JMQN01000015">
    <property type="protein sequence ID" value="KEA64580.1"/>
    <property type="molecule type" value="Genomic_DNA"/>
</dbReference>
<comment type="caution">
    <text evidence="11">The sequence shown here is derived from an EMBL/GenBank/DDBJ whole genome shotgun (WGS) entry which is preliminary data.</text>
</comment>
<dbReference type="AlphaFoldDB" id="A0A081G1C5"/>
<keyword evidence="12" id="KW-1185">Reference proteome</keyword>
<gene>
    <name evidence="11" type="ORF">ADIMK_1033</name>
</gene>
<feature type="binding site" description="axial binding residue" evidence="9">
    <location>
        <position position="15"/>
    </location>
    <ligand>
        <name>heme c</name>
        <dbReference type="ChEBI" id="CHEBI:61717"/>
        <label>1</label>
    </ligand>
    <ligandPart>
        <name>Fe</name>
        <dbReference type="ChEBI" id="CHEBI:18248"/>
    </ligandPart>
</feature>
<dbReference type="PROSITE" id="PS51007">
    <property type="entry name" value="CYTC"/>
    <property type="match status" value="2"/>
</dbReference>
<dbReference type="eggNOG" id="COG2863">
    <property type="taxonomic scope" value="Bacteria"/>
</dbReference>
<dbReference type="Proteomes" id="UP000028252">
    <property type="component" value="Unassembled WGS sequence"/>
</dbReference>
<dbReference type="InterPro" id="IPR050597">
    <property type="entry name" value="Cytochrome_c_Oxidase_Subunit"/>
</dbReference>
<comment type="PTM">
    <text evidence="8">Binds 2 heme c groups covalently per subunit.</text>
</comment>
<keyword evidence="6" id="KW-0249">Electron transport</keyword>
<feature type="binding site" description="axial binding residue" evidence="9">
    <location>
        <position position="114"/>
    </location>
    <ligand>
        <name>heme c</name>
        <dbReference type="ChEBI" id="CHEBI:61717"/>
        <label>2</label>
    </ligand>
    <ligandPart>
        <name>Fe</name>
        <dbReference type="ChEBI" id="CHEBI:18248"/>
    </ligandPart>
</feature>
<dbReference type="Pfam" id="PF00034">
    <property type="entry name" value="Cytochrom_C"/>
    <property type="match status" value="2"/>
</dbReference>
<dbReference type="PANTHER" id="PTHR33751">
    <property type="entry name" value="CBB3-TYPE CYTOCHROME C OXIDASE SUBUNIT FIXP"/>
    <property type="match status" value="1"/>
</dbReference>
<keyword evidence="3 8" id="KW-0349">Heme</keyword>
<keyword evidence="7 9" id="KW-0408">Iron</keyword>
<dbReference type="InterPro" id="IPR009056">
    <property type="entry name" value="Cyt_c-like_dom"/>
</dbReference>
<dbReference type="InterPro" id="IPR036909">
    <property type="entry name" value="Cyt_c-like_dom_sf"/>
</dbReference>
<evidence type="ECO:0000256" key="1">
    <source>
        <dbReference type="ARBA" id="ARBA00004418"/>
    </source>
</evidence>
<accession>A0A081G1C5</accession>
<evidence type="ECO:0000313" key="11">
    <source>
        <dbReference type="EMBL" id="KEA64580.1"/>
    </source>
</evidence>
<dbReference type="GO" id="GO:0009055">
    <property type="term" value="F:electron transfer activity"/>
    <property type="evidence" value="ECO:0007669"/>
    <property type="project" value="InterPro"/>
</dbReference>
<dbReference type="InterPro" id="IPR008168">
    <property type="entry name" value="Cyt_C_IC"/>
</dbReference>
<sequence>MQGEGQGGAPCLACHGNDGAGNDGAGFPRLAGLNAGYLAAQLRDYREGRRTNVIMAPNAAHLSDQQIEDVAAYYAMQNVVAKPAEQPADLLAQGEKLVKQGDWDNYIVPCETCHGPGAQGVGATFPGLSGQHPSYLRQQLEAWKNGTRTNDPNQLMLAIAARLSDEQIQAVSAYLSQLPTSGGKP</sequence>
<dbReference type="SUPFAM" id="SSF46626">
    <property type="entry name" value="Cytochrome c"/>
    <property type="match status" value="2"/>
</dbReference>
<feature type="domain" description="Cytochrome c" evidence="10">
    <location>
        <begin position="1"/>
        <end position="78"/>
    </location>
</feature>
<evidence type="ECO:0000256" key="9">
    <source>
        <dbReference type="PIRSR" id="PIRSR000005-2"/>
    </source>
</evidence>
<evidence type="ECO:0000256" key="6">
    <source>
        <dbReference type="ARBA" id="ARBA00022982"/>
    </source>
</evidence>
<evidence type="ECO:0000256" key="4">
    <source>
        <dbReference type="ARBA" id="ARBA00022723"/>
    </source>
</evidence>
<feature type="domain" description="Cytochrome c" evidence="10">
    <location>
        <begin position="89"/>
        <end position="179"/>
    </location>
</feature>
<proteinExistence type="predicted"/>
<feature type="binding site" description="covalent" evidence="8">
    <location>
        <position position="11"/>
    </location>
    <ligand>
        <name>heme c</name>
        <dbReference type="ChEBI" id="CHEBI:61717"/>
        <label>1</label>
    </ligand>
</feature>
<name>A0A081G1C5_9GAMM</name>
<evidence type="ECO:0000256" key="3">
    <source>
        <dbReference type="ARBA" id="ARBA00022617"/>
    </source>
</evidence>
<feature type="binding site" description="covalent" evidence="8">
    <location>
        <position position="14"/>
    </location>
    <ligand>
        <name>heme c</name>
        <dbReference type="ChEBI" id="CHEBI:61717"/>
        <label>1</label>
    </ligand>
</feature>
<feature type="binding site" description="covalent" evidence="8">
    <location>
        <position position="110"/>
    </location>
    <ligand>
        <name>heme c</name>
        <dbReference type="ChEBI" id="CHEBI:61717"/>
        <label>2</label>
    </ligand>
</feature>
<comment type="subcellular location">
    <subcellularLocation>
        <location evidence="1">Periplasm</location>
    </subcellularLocation>
</comment>
<evidence type="ECO:0000259" key="10">
    <source>
        <dbReference type="PROSITE" id="PS51007"/>
    </source>
</evidence>
<feature type="binding site" description="axial binding residue" evidence="9">
    <location>
        <position position="156"/>
    </location>
    <ligand>
        <name>heme c</name>
        <dbReference type="ChEBI" id="CHEBI:61717"/>
        <label>2</label>
    </ligand>
    <ligandPart>
        <name>Fe</name>
        <dbReference type="ChEBI" id="CHEBI:18248"/>
    </ligandPart>
</feature>
<protein>
    <submittedName>
        <fullName evidence="11">Cytochrome c4</fullName>
    </submittedName>
</protein>
<dbReference type="PRINTS" id="PR00605">
    <property type="entry name" value="CYTCHROMECIC"/>
</dbReference>
<dbReference type="GO" id="GO:0042597">
    <property type="term" value="C:periplasmic space"/>
    <property type="evidence" value="ECO:0007669"/>
    <property type="project" value="UniProtKB-SubCell"/>
</dbReference>
<keyword evidence="2" id="KW-0813">Transport</keyword>
<evidence type="ECO:0000256" key="8">
    <source>
        <dbReference type="PIRSR" id="PIRSR000005-1"/>
    </source>
</evidence>
<dbReference type="PATRIC" id="fig|1232683.4.peg.1023"/>
<evidence type="ECO:0000256" key="2">
    <source>
        <dbReference type="ARBA" id="ARBA00022448"/>
    </source>
</evidence>
<dbReference type="PIRSF" id="PIRSF000005">
    <property type="entry name" value="Cytochrome_c4"/>
    <property type="match status" value="1"/>
</dbReference>
<dbReference type="GO" id="GO:0020037">
    <property type="term" value="F:heme binding"/>
    <property type="evidence" value="ECO:0007669"/>
    <property type="project" value="InterPro"/>
</dbReference>
<dbReference type="InterPro" id="IPR024167">
    <property type="entry name" value="Cytochrome_c4-like"/>
</dbReference>
<dbReference type="Gene3D" id="1.10.760.10">
    <property type="entry name" value="Cytochrome c-like domain"/>
    <property type="match status" value="2"/>
</dbReference>
<evidence type="ECO:0000313" key="12">
    <source>
        <dbReference type="Proteomes" id="UP000028252"/>
    </source>
</evidence>
<organism evidence="11 12">
    <name type="scientific">Marinobacterium lacunae</name>
    <dbReference type="NCBI Taxonomy" id="1232683"/>
    <lineage>
        <taxon>Bacteria</taxon>
        <taxon>Pseudomonadati</taxon>
        <taxon>Pseudomonadota</taxon>
        <taxon>Gammaproteobacteria</taxon>
        <taxon>Oceanospirillales</taxon>
        <taxon>Oceanospirillaceae</taxon>
        <taxon>Marinobacterium</taxon>
    </lineage>
</organism>
<keyword evidence="4 9" id="KW-0479">Metal-binding</keyword>